<evidence type="ECO:0000313" key="2">
    <source>
        <dbReference type="EMBL" id="SHE54076.1"/>
    </source>
</evidence>
<reference evidence="2" key="1">
    <citation type="submission" date="2016-11" db="EMBL/GenBank/DDBJ databases">
        <authorList>
            <person name="Varghese N."/>
            <person name="Submissions S."/>
        </authorList>
    </citation>
    <scope>NUCLEOTIDE SEQUENCE [LARGE SCALE GENOMIC DNA]</scope>
    <source>
        <strain evidence="2">DSM 16785</strain>
    </source>
</reference>
<dbReference type="FunFam" id="3.30.70.270:FF:000001">
    <property type="entry name" value="Diguanylate cyclase domain protein"/>
    <property type="match status" value="1"/>
</dbReference>
<dbReference type="RefSeq" id="WP_072863374.1">
    <property type="nucleotide sequence ID" value="NZ_FQUI01000006.1"/>
</dbReference>
<dbReference type="InterPro" id="IPR029787">
    <property type="entry name" value="Nucleotide_cyclase"/>
</dbReference>
<dbReference type="OrthoDB" id="48290at2"/>
<dbReference type="AlphaFoldDB" id="A0A1M4UBQ9"/>
<organism evidence="2 3">
    <name type="scientific">Marinitoga hydrogenitolerans (strain DSM 16785 / JCM 12826 / AT1271)</name>
    <dbReference type="NCBI Taxonomy" id="1122195"/>
    <lineage>
        <taxon>Bacteria</taxon>
        <taxon>Thermotogati</taxon>
        <taxon>Thermotogota</taxon>
        <taxon>Thermotogae</taxon>
        <taxon>Petrotogales</taxon>
        <taxon>Petrotogaceae</taxon>
        <taxon>Marinitoga</taxon>
    </lineage>
</organism>
<dbReference type="GO" id="GO:1902201">
    <property type="term" value="P:negative regulation of bacterial-type flagellum-dependent cell motility"/>
    <property type="evidence" value="ECO:0007669"/>
    <property type="project" value="TreeGrafter"/>
</dbReference>
<feature type="domain" description="GGDEF" evidence="1">
    <location>
        <begin position="125"/>
        <end position="257"/>
    </location>
</feature>
<evidence type="ECO:0000313" key="3">
    <source>
        <dbReference type="Proteomes" id="UP000184334"/>
    </source>
</evidence>
<accession>A0A1M4UBQ9</accession>
<dbReference type="Pfam" id="PF00990">
    <property type="entry name" value="GGDEF"/>
    <property type="match status" value="1"/>
</dbReference>
<dbReference type="PANTHER" id="PTHR45138">
    <property type="entry name" value="REGULATORY COMPONENTS OF SENSORY TRANSDUCTION SYSTEM"/>
    <property type="match status" value="1"/>
</dbReference>
<dbReference type="STRING" id="1122195.SAMN02745164_00646"/>
<keyword evidence="3" id="KW-1185">Reference proteome</keyword>
<dbReference type="NCBIfam" id="TIGR00254">
    <property type="entry name" value="GGDEF"/>
    <property type="match status" value="1"/>
</dbReference>
<dbReference type="SMART" id="SM00267">
    <property type="entry name" value="GGDEF"/>
    <property type="match status" value="1"/>
</dbReference>
<dbReference type="Gene3D" id="3.30.70.270">
    <property type="match status" value="1"/>
</dbReference>
<name>A0A1M4UBQ9_MARH1</name>
<dbReference type="PROSITE" id="PS50887">
    <property type="entry name" value="GGDEF"/>
    <property type="match status" value="1"/>
</dbReference>
<dbReference type="InterPro" id="IPR043128">
    <property type="entry name" value="Rev_trsase/Diguanyl_cyclase"/>
</dbReference>
<dbReference type="PANTHER" id="PTHR45138:SF9">
    <property type="entry name" value="DIGUANYLATE CYCLASE DGCM-RELATED"/>
    <property type="match status" value="1"/>
</dbReference>
<evidence type="ECO:0000259" key="1">
    <source>
        <dbReference type="PROSITE" id="PS50887"/>
    </source>
</evidence>
<dbReference type="Proteomes" id="UP000184334">
    <property type="component" value="Unassembled WGS sequence"/>
</dbReference>
<protein>
    <submittedName>
        <fullName evidence="2">Diguanylate cyclase (GGDEF) domain-containing protein</fullName>
    </submittedName>
</protein>
<dbReference type="InterPro" id="IPR050469">
    <property type="entry name" value="Diguanylate_Cyclase"/>
</dbReference>
<sequence length="258" mass="29864">MIAIEKGLIKEKDLKKLKFEYTIFDNDAEINSANIIVSKKKIDNVYTILVTKKLDEKILEVDDFILAPVNPEELNYRVKIGLEKVKRIKELERLSLIDYLTGVYNRRAITDLLKKEIERSKRENKKFVVSMLDFDNFKNVNDKYGHDAGDEVLRDTINLIRKKVRFYDLIGRLGGEEFLIILSNITKENALKVSERIRKAIEDNTVCINGYKIKITVSQGLALFDGNKNIDQLIKEADLALYEAKEKGKNKVVFFNNN</sequence>
<gene>
    <name evidence="2" type="ORF">SAMN02745164_00646</name>
</gene>
<dbReference type="SUPFAM" id="SSF55073">
    <property type="entry name" value="Nucleotide cyclase"/>
    <property type="match status" value="1"/>
</dbReference>
<dbReference type="GO" id="GO:0043709">
    <property type="term" value="P:cell adhesion involved in single-species biofilm formation"/>
    <property type="evidence" value="ECO:0007669"/>
    <property type="project" value="TreeGrafter"/>
</dbReference>
<dbReference type="GO" id="GO:0052621">
    <property type="term" value="F:diguanylate cyclase activity"/>
    <property type="evidence" value="ECO:0007669"/>
    <property type="project" value="TreeGrafter"/>
</dbReference>
<proteinExistence type="predicted"/>
<dbReference type="CDD" id="cd01949">
    <property type="entry name" value="GGDEF"/>
    <property type="match status" value="1"/>
</dbReference>
<comment type="caution">
    <text evidence="2">The sequence shown here is derived from an EMBL/GenBank/DDBJ whole genome shotgun (WGS) entry which is preliminary data.</text>
</comment>
<dbReference type="InterPro" id="IPR000160">
    <property type="entry name" value="GGDEF_dom"/>
</dbReference>
<dbReference type="GO" id="GO:0005886">
    <property type="term" value="C:plasma membrane"/>
    <property type="evidence" value="ECO:0007669"/>
    <property type="project" value="TreeGrafter"/>
</dbReference>
<dbReference type="EMBL" id="FQUI01000006">
    <property type="protein sequence ID" value="SHE54076.1"/>
    <property type="molecule type" value="Genomic_DNA"/>
</dbReference>